<name>A0ABD4TMC3_9EURY</name>
<dbReference type="Gene3D" id="3.90.550.10">
    <property type="entry name" value="Spore Coat Polysaccharide Biosynthesis Protein SpsA, Chain A"/>
    <property type="match status" value="1"/>
</dbReference>
<evidence type="ECO:0000313" key="2">
    <source>
        <dbReference type="EMBL" id="MCQ1539349.1"/>
    </source>
</evidence>
<proteinExistence type="predicted"/>
<dbReference type="AlphaFoldDB" id="A0ABD4TMC3"/>
<comment type="caution">
    <text evidence="2">The sequence shown here is derived from an EMBL/GenBank/DDBJ whole genome shotgun (WGS) entry which is preliminary data.</text>
</comment>
<keyword evidence="3" id="KW-1185">Reference proteome</keyword>
<feature type="domain" description="Glycosyltransferase 2-like" evidence="1">
    <location>
        <begin position="7"/>
        <end position="169"/>
    </location>
</feature>
<dbReference type="RefSeq" id="WP_255333316.1">
    <property type="nucleotide sequence ID" value="NZ_VOTZ01000026.1"/>
</dbReference>
<dbReference type="PANTHER" id="PTHR10859:SF105">
    <property type="entry name" value="DOLICHYL-PHOSPHATE BETA-D-MANNOSYLTRANSFERASE"/>
    <property type="match status" value="1"/>
</dbReference>
<gene>
    <name evidence="2" type="ORF">FTO68_10190</name>
</gene>
<organism evidence="2 3">
    <name type="scientific">Methanocalculus taiwanensis</name>
    <dbReference type="NCBI Taxonomy" id="106207"/>
    <lineage>
        <taxon>Archaea</taxon>
        <taxon>Methanobacteriati</taxon>
        <taxon>Methanobacteriota</taxon>
        <taxon>Stenosarchaea group</taxon>
        <taxon>Methanomicrobia</taxon>
        <taxon>Methanomicrobiales</taxon>
        <taxon>Methanocalculaceae</taxon>
        <taxon>Methanocalculus</taxon>
    </lineage>
</organism>
<dbReference type="EMBL" id="VOTZ01000026">
    <property type="protein sequence ID" value="MCQ1539349.1"/>
    <property type="molecule type" value="Genomic_DNA"/>
</dbReference>
<dbReference type="SUPFAM" id="SSF53448">
    <property type="entry name" value="Nucleotide-diphospho-sugar transferases"/>
    <property type="match status" value="1"/>
</dbReference>
<dbReference type="PANTHER" id="PTHR10859">
    <property type="entry name" value="GLYCOSYL TRANSFERASE"/>
    <property type="match status" value="1"/>
</dbReference>
<evidence type="ECO:0000259" key="1">
    <source>
        <dbReference type="Pfam" id="PF00535"/>
    </source>
</evidence>
<accession>A0ABD4TMC3</accession>
<dbReference type="Pfam" id="PF00535">
    <property type="entry name" value="Glycos_transf_2"/>
    <property type="match status" value="1"/>
</dbReference>
<dbReference type="InterPro" id="IPR001173">
    <property type="entry name" value="Glyco_trans_2-like"/>
</dbReference>
<protein>
    <submittedName>
        <fullName evidence="2">Glycosyltransferase</fullName>
    </submittedName>
</protein>
<reference evidence="2 3" key="1">
    <citation type="submission" date="2019-08" db="EMBL/GenBank/DDBJ databases">
        <authorList>
            <person name="Chen S.-C."/>
            <person name="Lai M.-C."/>
            <person name="You Y.-T."/>
        </authorList>
    </citation>
    <scope>NUCLEOTIDE SEQUENCE [LARGE SCALE GENOMIC DNA]</scope>
    <source>
        <strain evidence="2 3">P2F9704a</strain>
    </source>
</reference>
<dbReference type="Proteomes" id="UP001524383">
    <property type="component" value="Unassembled WGS sequence"/>
</dbReference>
<evidence type="ECO:0000313" key="3">
    <source>
        <dbReference type="Proteomes" id="UP001524383"/>
    </source>
</evidence>
<sequence length="237" mass="26887">MSCELTAVIPVYNDRMALTIAIPESLRRLEEITSSFELLVAEDGSDDGSAELVAEWEGRDPRVRLLHSDERLGRGCALSRAFRASQGEIFCYYDVDLATDMIHLRELIDAIRSGCDIATGSRLMPASKIDRDSGREIASRGYNALVRCILGSRLFDHQCGFKAFSYTCLKTLLPNVQAPHWFWDTELLVRAQRRGFRVCEFPIRWRQGEGTTVKLSDVTGMGSEILRLRWRLHAEKD</sequence>
<dbReference type="InterPro" id="IPR029044">
    <property type="entry name" value="Nucleotide-diphossugar_trans"/>
</dbReference>